<organism evidence="2 3">
    <name type="scientific">Giardia muris</name>
    <dbReference type="NCBI Taxonomy" id="5742"/>
    <lineage>
        <taxon>Eukaryota</taxon>
        <taxon>Metamonada</taxon>
        <taxon>Diplomonadida</taxon>
        <taxon>Hexamitidae</taxon>
        <taxon>Giardiinae</taxon>
        <taxon>Giardia</taxon>
    </lineage>
</organism>
<feature type="region of interest" description="Disordered" evidence="1">
    <location>
        <begin position="280"/>
        <end position="299"/>
    </location>
</feature>
<keyword evidence="3" id="KW-1185">Reference proteome</keyword>
<evidence type="ECO:0000313" key="2">
    <source>
        <dbReference type="EMBL" id="TNJ28559.1"/>
    </source>
</evidence>
<evidence type="ECO:0000313" key="3">
    <source>
        <dbReference type="Proteomes" id="UP000315496"/>
    </source>
</evidence>
<feature type="region of interest" description="Disordered" evidence="1">
    <location>
        <begin position="228"/>
        <end position="248"/>
    </location>
</feature>
<feature type="region of interest" description="Disordered" evidence="1">
    <location>
        <begin position="1"/>
        <end position="31"/>
    </location>
</feature>
<feature type="compositionally biased region" description="Polar residues" evidence="1">
    <location>
        <begin position="401"/>
        <end position="414"/>
    </location>
</feature>
<protein>
    <submittedName>
        <fullName evidence="2">Uncharacterized protein</fullName>
    </submittedName>
</protein>
<gene>
    <name evidence="2" type="ORF">GMRT_12723</name>
</gene>
<proteinExistence type="predicted"/>
<name>A0A4Z1T7L0_GIAMU</name>
<dbReference type="VEuPathDB" id="GiardiaDB:GMRT_12723"/>
<feature type="compositionally biased region" description="Polar residues" evidence="1">
    <location>
        <begin position="504"/>
        <end position="544"/>
    </location>
</feature>
<comment type="caution">
    <text evidence="2">The sequence shown here is derived from an EMBL/GenBank/DDBJ whole genome shotgun (WGS) entry which is preliminary data.</text>
</comment>
<reference evidence="2 3" key="1">
    <citation type="submission" date="2019-05" db="EMBL/GenBank/DDBJ databases">
        <title>The compact genome of Giardia muris reveals important steps in the evolution of intestinal protozoan parasites.</title>
        <authorList>
            <person name="Xu F."/>
            <person name="Jimenez-Gonzalez A."/>
            <person name="Einarsson E."/>
            <person name="Astvaldsson A."/>
            <person name="Peirasmaki D."/>
            <person name="Eckmann L."/>
            <person name="Andersson J.O."/>
            <person name="Svard S.G."/>
            <person name="Jerlstrom-Hultqvist J."/>
        </authorList>
    </citation>
    <scope>NUCLEOTIDE SEQUENCE [LARGE SCALE GENOMIC DNA]</scope>
    <source>
        <strain evidence="2 3">Roberts-Thomson</strain>
    </source>
</reference>
<evidence type="ECO:0000256" key="1">
    <source>
        <dbReference type="SAM" id="MobiDB-lite"/>
    </source>
</evidence>
<sequence>MSRRPTPSSTGVLHTSMKTSHNASPTGQLASSIVSAGRRVTGAIRSLFTTKSFEQEEGSDSSDMIEPVTKEMAARTCGTQAEAHPNPPSPIRTPGNTPYDLNQSTFRGTPFPGEYAGDQRNLFPLALTTIAALALSQASRNVPIRQITDALTRSLASSYENPSMAMSALTLTGPAEFTSLAPEKAPTPEAEYVVLPSSILETYMALKAQRQTSALGIQKSTLLQSQTIPEPGASHEDPPPPPAKSRSVRFTDSATTGSLITSKQTTESSNGLQDSVSIASFSSSQKPTDTSVNHFFDIKPPEPAQTLALSTSNEEKAPTPATGFIPPTASFQKQETSNAFSFGSLEVKKEMAAAPVFSLEKQGPQGFVFPLNSASTSEPKNLKEETTTPANIQQSTVFQQSLGPTPTQALSISGQEKPANTGFSFGLGNPTSNSSVAPAPAPAPSFPSIPKVESKAEPSNTTGVFSFGSTKVKTETQGDRAVGFQFGSTGNTGQANFALAKEQQAPTHSTFTPSQATTTRPGFSFSLPSQSNPSAANPTQNSVVFQPPEQSKIGGVFGLGRPP</sequence>
<dbReference type="Proteomes" id="UP000315496">
    <property type="component" value="Chromosome 2"/>
</dbReference>
<feature type="region of interest" description="Disordered" evidence="1">
    <location>
        <begin position="75"/>
        <end position="113"/>
    </location>
</feature>
<feature type="compositionally biased region" description="Polar residues" evidence="1">
    <location>
        <begin position="280"/>
        <end position="293"/>
    </location>
</feature>
<dbReference type="EMBL" id="VDLU01000002">
    <property type="protein sequence ID" value="TNJ28559.1"/>
    <property type="molecule type" value="Genomic_DNA"/>
</dbReference>
<dbReference type="AlphaFoldDB" id="A0A4Z1T7L0"/>
<feature type="compositionally biased region" description="Polar residues" evidence="1">
    <location>
        <begin position="457"/>
        <end position="466"/>
    </location>
</feature>
<feature type="compositionally biased region" description="Polar residues" evidence="1">
    <location>
        <begin position="94"/>
        <end position="107"/>
    </location>
</feature>
<feature type="region of interest" description="Disordered" evidence="1">
    <location>
        <begin position="502"/>
        <end position="563"/>
    </location>
</feature>
<accession>A0A4Z1T7L0</accession>
<feature type="region of interest" description="Disordered" evidence="1">
    <location>
        <begin position="401"/>
        <end position="466"/>
    </location>
</feature>